<gene>
    <name evidence="4" type="ORF">IQ227_25485</name>
    <name evidence="5" type="ORF">IQ227_26060</name>
</gene>
<dbReference type="Pfam" id="PF13808">
    <property type="entry name" value="DDE_Tnp_1_assoc"/>
    <property type="match status" value="1"/>
</dbReference>
<comment type="caution">
    <text evidence="4">The sequence shown here is derived from an EMBL/GenBank/DDBJ whole genome shotgun (WGS) entry which is preliminary data.</text>
</comment>
<feature type="domain" description="Transposase IS4-like" evidence="2">
    <location>
        <begin position="132"/>
        <end position="371"/>
    </location>
</feature>
<evidence type="ECO:0000313" key="4">
    <source>
        <dbReference type="EMBL" id="MBE9239268.1"/>
    </source>
</evidence>
<reference evidence="4 6" key="1">
    <citation type="submission" date="2020-10" db="EMBL/GenBank/DDBJ databases">
        <authorList>
            <person name="Castelo-Branco R."/>
            <person name="Eusebio N."/>
            <person name="Adriana R."/>
            <person name="Vieira A."/>
            <person name="Brugerolle De Fraissinette N."/>
            <person name="Rezende De Castro R."/>
            <person name="Schneider M.P."/>
            <person name="Vasconcelos V."/>
            <person name="Leao P.N."/>
        </authorList>
    </citation>
    <scope>NUCLEOTIDE SEQUENCE [LARGE SCALE GENOMIC DNA]</scope>
    <source>
        <strain evidence="4 6">LEGE 00250</strain>
    </source>
</reference>
<feature type="domain" description="H repeat-associated protein N-terminal" evidence="3">
    <location>
        <begin position="37"/>
        <end position="123"/>
    </location>
</feature>
<evidence type="ECO:0000259" key="3">
    <source>
        <dbReference type="Pfam" id="PF13808"/>
    </source>
</evidence>
<evidence type="ECO:0000313" key="6">
    <source>
        <dbReference type="Proteomes" id="UP000606776"/>
    </source>
</evidence>
<evidence type="ECO:0000313" key="5">
    <source>
        <dbReference type="EMBL" id="MBE9239373.1"/>
    </source>
</evidence>
<dbReference type="EMBL" id="JADEWB010000363">
    <property type="protein sequence ID" value="MBE9239373.1"/>
    <property type="molecule type" value="Genomic_DNA"/>
</dbReference>
<sequence>MSAGFETKSSASKKRNHDQVKPRQVASIEAIQQSLVENFGDIKDKRVERTKKHQLTDILVIAILAVIAGAQGWEDIENYGISKQEWLEEFLELPNGIPSDDTFRRVFEFINPEELNRCFSRWIETLVTNMGGEIIPIDGKTIRGSYDRNQGKSALHVVSAWASEQNLVLAQMKVEDKSNEITAIPALLELLDITGSIITIDAMGTQTEIANKIIDKKADYVLALKANHPTLYNQVKQWFETASSLSSQGIDVSYDHRIEKGHHRTEIRQVWSVPVSALGELYQPKIWAGLQSVVMVVRQRRLWNQTTREVQFYLSSLPSDAQLLGRAIRKHWGIENQAHWILDCTFAEDSCRIRSWNSPRNFALLRRIALNALNREQTYKRSLRQKMKRTAMDNDYMIQVLSSCFIDSTLDSDKPLCQA</sequence>
<dbReference type="InterPro" id="IPR051698">
    <property type="entry name" value="Transposase_11-like"/>
</dbReference>
<proteinExistence type="predicted"/>
<dbReference type="PANTHER" id="PTHR30298:SF0">
    <property type="entry name" value="PROTEIN YBFL-RELATED"/>
    <property type="match status" value="1"/>
</dbReference>
<dbReference type="RefSeq" id="WP_193944413.1">
    <property type="nucleotide sequence ID" value="NZ_JADEWB010000312.1"/>
</dbReference>
<dbReference type="PANTHER" id="PTHR30298">
    <property type="entry name" value="H REPEAT-ASSOCIATED PREDICTED TRANSPOSASE"/>
    <property type="match status" value="1"/>
</dbReference>
<accession>A0ABR9VL83</accession>
<dbReference type="Proteomes" id="UP000606776">
    <property type="component" value="Unassembled WGS sequence"/>
</dbReference>
<feature type="region of interest" description="Disordered" evidence="1">
    <location>
        <begin position="1"/>
        <end position="24"/>
    </location>
</feature>
<dbReference type="EMBL" id="JADEWB010000312">
    <property type="protein sequence ID" value="MBE9239268.1"/>
    <property type="molecule type" value="Genomic_DNA"/>
</dbReference>
<name>A0ABR9VL83_9CYAN</name>
<dbReference type="NCBIfam" id="NF033564">
    <property type="entry name" value="transpos_ISAs1"/>
    <property type="match status" value="1"/>
</dbReference>
<organism evidence="4 6">
    <name type="scientific">Sphaerospermopsis aphanizomenoides LEGE 00250</name>
    <dbReference type="NCBI Taxonomy" id="2777972"/>
    <lineage>
        <taxon>Bacteria</taxon>
        <taxon>Bacillati</taxon>
        <taxon>Cyanobacteriota</taxon>
        <taxon>Cyanophyceae</taxon>
        <taxon>Nostocales</taxon>
        <taxon>Aphanizomenonaceae</taxon>
        <taxon>Sphaerospermopsis</taxon>
        <taxon>Sphaerospermopsis aphanizomenoides</taxon>
    </lineage>
</organism>
<dbReference type="InterPro" id="IPR047647">
    <property type="entry name" value="ISAs1_transpos"/>
</dbReference>
<keyword evidence="6" id="KW-1185">Reference proteome</keyword>
<dbReference type="InterPro" id="IPR002559">
    <property type="entry name" value="Transposase_11"/>
</dbReference>
<dbReference type="Pfam" id="PF01609">
    <property type="entry name" value="DDE_Tnp_1"/>
    <property type="match status" value="1"/>
</dbReference>
<evidence type="ECO:0000259" key="2">
    <source>
        <dbReference type="Pfam" id="PF01609"/>
    </source>
</evidence>
<protein>
    <submittedName>
        <fullName evidence="4">ISAs1 family transposase</fullName>
    </submittedName>
</protein>
<evidence type="ECO:0000256" key="1">
    <source>
        <dbReference type="SAM" id="MobiDB-lite"/>
    </source>
</evidence>
<dbReference type="InterPro" id="IPR032806">
    <property type="entry name" value="YbfD_N"/>
</dbReference>